<evidence type="ECO:0000256" key="3">
    <source>
        <dbReference type="ARBA" id="ARBA00022692"/>
    </source>
</evidence>
<dbReference type="InterPro" id="IPR018076">
    <property type="entry name" value="T2SS_GspF_dom"/>
</dbReference>
<dbReference type="RefSeq" id="WP_125319867.1">
    <property type="nucleotide sequence ID" value="NZ_AP024890.1"/>
</dbReference>
<dbReference type="OrthoDB" id="9810662at2"/>
<dbReference type="Proteomes" id="UP000269041">
    <property type="component" value="Unassembled WGS sequence"/>
</dbReference>
<reference evidence="8 9" key="1">
    <citation type="submission" date="2018-12" db="EMBL/GenBank/DDBJ databases">
        <title>Genomic taxonomy of the Vibrionaceae family.</title>
        <authorList>
            <person name="Gomez-Gil B."/>
            <person name="Enciso-Ibarra K."/>
        </authorList>
    </citation>
    <scope>NUCLEOTIDE SEQUENCE [LARGE SCALE GENOMIC DNA]</scope>
    <source>
        <strain evidence="8 9">CAIM 594</strain>
    </source>
</reference>
<comment type="caution">
    <text evidence="8">The sequence shown here is derived from an EMBL/GenBank/DDBJ whole genome shotgun (WGS) entry which is preliminary data.</text>
</comment>
<dbReference type="PANTHER" id="PTHR35007:SF2">
    <property type="entry name" value="PILUS ASSEMBLE PROTEIN"/>
    <property type="match status" value="1"/>
</dbReference>
<dbReference type="AlphaFoldDB" id="A0A427U6Y9"/>
<feature type="domain" description="Type II secretion system protein GspF" evidence="7">
    <location>
        <begin position="142"/>
        <end position="270"/>
    </location>
</feature>
<name>A0A427U6Y9_9VIBR</name>
<proteinExistence type="predicted"/>
<dbReference type="Pfam" id="PF00482">
    <property type="entry name" value="T2SSF"/>
    <property type="match status" value="1"/>
</dbReference>
<protein>
    <submittedName>
        <fullName evidence="8">Type II secretion system F family protein</fullName>
    </submittedName>
</protein>
<evidence type="ECO:0000256" key="4">
    <source>
        <dbReference type="ARBA" id="ARBA00022989"/>
    </source>
</evidence>
<feature type="transmembrane region" description="Helical" evidence="6">
    <location>
        <begin position="257"/>
        <end position="278"/>
    </location>
</feature>
<keyword evidence="9" id="KW-1185">Reference proteome</keyword>
<evidence type="ECO:0000256" key="5">
    <source>
        <dbReference type="ARBA" id="ARBA00023136"/>
    </source>
</evidence>
<dbReference type="EMBL" id="RSFA01000009">
    <property type="protein sequence ID" value="RSD32436.1"/>
    <property type="molecule type" value="Genomic_DNA"/>
</dbReference>
<keyword evidence="3 6" id="KW-0812">Transmembrane</keyword>
<evidence type="ECO:0000256" key="2">
    <source>
        <dbReference type="ARBA" id="ARBA00022475"/>
    </source>
</evidence>
<gene>
    <name evidence="8" type="ORF">EJA03_03525</name>
</gene>
<organism evidence="8 9">
    <name type="scientific">Vibrio pectenicida</name>
    <dbReference type="NCBI Taxonomy" id="62763"/>
    <lineage>
        <taxon>Bacteria</taxon>
        <taxon>Pseudomonadati</taxon>
        <taxon>Pseudomonadota</taxon>
        <taxon>Gammaproteobacteria</taxon>
        <taxon>Vibrionales</taxon>
        <taxon>Vibrionaceae</taxon>
        <taxon>Vibrio</taxon>
    </lineage>
</organism>
<keyword evidence="2" id="KW-1003">Cell membrane</keyword>
<sequence>MILMIATFLIVIGILSSLLCFHVARQQDVVQRRLSQVSYASLAAHPNKNRWRWKSNPSRCKQLALIGFSHDDAETQFVVVRCVIMLCGSWLWFTSRSLSWSVADVAQCIAISIISGILVDRSLQVWVERIRCQVARVTPDALDLMVVCVASGLTLEKAFRVVGQEMASVSPAFARQWCQTATEMTVLDSPQQALVNLDQRLELSDINNMVVTMSQALKFGTPLSKALSLIAADSRHYQLLELEEWAGKIPAKMSFPLVVLIMLPVVILIVAPVVLSLFETLERL</sequence>
<evidence type="ECO:0000256" key="1">
    <source>
        <dbReference type="ARBA" id="ARBA00004651"/>
    </source>
</evidence>
<dbReference type="GO" id="GO:0005886">
    <property type="term" value="C:plasma membrane"/>
    <property type="evidence" value="ECO:0007669"/>
    <property type="project" value="UniProtKB-SubCell"/>
</dbReference>
<evidence type="ECO:0000259" key="7">
    <source>
        <dbReference type="Pfam" id="PF00482"/>
    </source>
</evidence>
<dbReference type="PANTHER" id="PTHR35007">
    <property type="entry name" value="INTEGRAL MEMBRANE PROTEIN-RELATED"/>
    <property type="match status" value="1"/>
</dbReference>
<keyword evidence="5 6" id="KW-0472">Membrane</keyword>
<accession>A0A427U6Y9</accession>
<evidence type="ECO:0000313" key="8">
    <source>
        <dbReference type="EMBL" id="RSD32436.1"/>
    </source>
</evidence>
<keyword evidence="4 6" id="KW-1133">Transmembrane helix</keyword>
<comment type="subcellular location">
    <subcellularLocation>
        <location evidence="1">Cell membrane</location>
        <topology evidence="1">Multi-pass membrane protein</topology>
    </subcellularLocation>
</comment>
<evidence type="ECO:0000256" key="6">
    <source>
        <dbReference type="SAM" id="Phobius"/>
    </source>
</evidence>
<evidence type="ECO:0000313" key="9">
    <source>
        <dbReference type="Proteomes" id="UP000269041"/>
    </source>
</evidence>